<dbReference type="RefSeq" id="WP_125433815.1">
    <property type="nucleotide sequence ID" value="NZ_RWIS01000024.1"/>
</dbReference>
<evidence type="ECO:0000259" key="4">
    <source>
        <dbReference type="SMART" id="SM00382"/>
    </source>
</evidence>
<comment type="similarity">
    <text evidence="1">Belongs to the AAA ATPase family.</text>
</comment>
<reference evidence="5 6" key="1">
    <citation type="submission" date="2018-12" db="EMBL/GenBank/DDBJ databases">
        <authorList>
            <person name="Feng G."/>
            <person name="Zhu H."/>
        </authorList>
    </citation>
    <scope>NUCLEOTIDE SEQUENCE [LARGE SCALE GENOMIC DNA]</scope>
    <source>
        <strain evidence="5 6">9PBR-2</strain>
    </source>
</reference>
<evidence type="ECO:0000256" key="3">
    <source>
        <dbReference type="ARBA" id="ARBA00022840"/>
    </source>
</evidence>
<dbReference type="InterPro" id="IPR003959">
    <property type="entry name" value="ATPase_AAA_core"/>
</dbReference>
<dbReference type="EMBL" id="RWIS01000024">
    <property type="protein sequence ID" value="RSK23851.1"/>
    <property type="molecule type" value="Genomic_DNA"/>
</dbReference>
<keyword evidence="6" id="KW-1185">Reference proteome</keyword>
<name>A0A428IXR1_9BACT</name>
<gene>
    <name evidence="5" type="ORF">EI290_22055</name>
</gene>
<sequence>MYAELLKIIEGGLSKDPQKVASYAKLLAQNYAKDGDSKSADRIMRLLENKRSPLVYLDQVITPPVDQETRLSIADFIMPGAQAEIPFIFSDTLKSKLDVFIGRLAHRNELQAAGITLTSSLLLYGPPGCGKTTLAHYIAQRLDLPLVVARLDSLVSSLLGNTSKNIRQICDFANRQPCILFLDEFDAIAKARDDQHELGELKRVVNSLLQNMDEFVKSGILIAATNHQDLLDKAIWRRFNTIVEVGKPDMEEIRQLLALYLSRGYVDFTQDARKWDNIVQLMAGSSAADIKSICQNTIAHNIMAKRPKVTYADVLLQYYHFKNHNSTSFKELIKFLSTYDVNQKLIAEICDISLRQVRNYLTHTA</sequence>
<keyword evidence="3" id="KW-0067">ATP-binding</keyword>
<proteinExistence type="inferred from homology"/>
<dbReference type="GO" id="GO:0016887">
    <property type="term" value="F:ATP hydrolysis activity"/>
    <property type="evidence" value="ECO:0007669"/>
    <property type="project" value="InterPro"/>
</dbReference>
<feature type="domain" description="AAA+ ATPase" evidence="4">
    <location>
        <begin position="117"/>
        <end position="249"/>
    </location>
</feature>
<dbReference type="InterPro" id="IPR027417">
    <property type="entry name" value="P-loop_NTPase"/>
</dbReference>
<organism evidence="5 6">
    <name type="scientific">Hymenobacter metallilatus</name>
    <dbReference type="NCBI Taxonomy" id="2493666"/>
    <lineage>
        <taxon>Bacteria</taxon>
        <taxon>Pseudomonadati</taxon>
        <taxon>Bacteroidota</taxon>
        <taxon>Cytophagia</taxon>
        <taxon>Cytophagales</taxon>
        <taxon>Hymenobacteraceae</taxon>
        <taxon>Hymenobacter</taxon>
    </lineage>
</organism>
<dbReference type="SUPFAM" id="SSF52540">
    <property type="entry name" value="P-loop containing nucleoside triphosphate hydrolases"/>
    <property type="match status" value="1"/>
</dbReference>
<protein>
    <submittedName>
        <fullName evidence="5">AAA family ATPase</fullName>
    </submittedName>
</protein>
<dbReference type="SMART" id="SM00382">
    <property type="entry name" value="AAA"/>
    <property type="match status" value="1"/>
</dbReference>
<dbReference type="PANTHER" id="PTHR23073">
    <property type="entry name" value="26S PROTEASOME REGULATORY SUBUNIT"/>
    <property type="match status" value="1"/>
</dbReference>
<dbReference type="InterPro" id="IPR003593">
    <property type="entry name" value="AAA+_ATPase"/>
</dbReference>
<dbReference type="Gene3D" id="1.10.8.60">
    <property type="match status" value="1"/>
</dbReference>
<accession>A0A428IXR1</accession>
<evidence type="ECO:0000256" key="2">
    <source>
        <dbReference type="ARBA" id="ARBA00022741"/>
    </source>
</evidence>
<dbReference type="AlphaFoldDB" id="A0A428IXR1"/>
<evidence type="ECO:0000256" key="1">
    <source>
        <dbReference type="ARBA" id="ARBA00006914"/>
    </source>
</evidence>
<dbReference type="GO" id="GO:0005524">
    <property type="term" value="F:ATP binding"/>
    <property type="evidence" value="ECO:0007669"/>
    <property type="project" value="UniProtKB-KW"/>
</dbReference>
<evidence type="ECO:0000313" key="5">
    <source>
        <dbReference type="EMBL" id="RSK23851.1"/>
    </source>
</evidence>
<dbReference type="Pfam" id="PF00004">
    <property type="entry name" value="AAA"/>
    <property type="match status" value="1"/>
</dbReference>
<dbReference type="CDD" id="cd19481">
    <property type="entry name" value="RecA-like_protease"/>
    <property type="match status" value="1"/>
</dbReference>
<dbReference type="Gene3D" id="3.40.50.300">
    <property type="entry name" value="P-loop containing nucleotide triphosphate hydrolases"/>
    <property type="match status" value="1"/>
</dbReference>
<keyword evidence="2" id="KW-0547">Nucleotide-binding</keyword>
<dbReference type="OrthoDB" id="7438987at2"/>
<dbReference type="InterPro" id="IPR050221">
    <property type="entry name" value="26S_Proteasome_ATPase"/>
</dbReference>
<dbReference type="Proteomes" id="UP000280066">
    <property type="component" value="Unassembled WGS sequence"/>
</dbReference>
<evidence type="ECO:0000313" key="6">
    <source>
        <dbReference type="Proteomes" id="UP000280066"/>
    </source>
</evidence>
<comment type="caution">
    <text evidence="5">The sequence shown here is derived from an EMBL/GenBank/DDBJ whole genome shotgun (WGS) entry which is preliminary data.</text>
</comment>